<dbReference type="EMBL" id="VUJX02000009">
    <property type="protein sequence ID" value="KAL0932353.1"/>
    <property type="molecule type" value="Genomic_DNA"/>
</dbReference>
<evidence type="ECO:0000313" key="1">
    <source>
        <dbReference type="EMBL" id="KAL0932353.1"/>
    </source>
</evidence>
<comment type="caution">
    <text evidence="1">The sequence shown here is derived from an EMBL/GenBank/DDBJ whole genome shotgun (WGS) entry which is preliminary data.</text>
</comment>
<organism evidence="1 2">
    <name type="scientific">Colletotrichum truncatum</name>
    <name type="common">Anthracnose fungus</name>
    <name type="synonym">Colletotrichum capsici</name>
    <dbReference type="NCBI Taxonomy" id="5467"/>
    <lineage>
        <taxon>Eukaryota</taxon>
        <taxon>Fungi</taxon>
        <taxon>Dikarya</taxon>
        <taxon>Ascomycota</taxon>
        <taxon>Pezizomycotina</taxon>
        <taxon>Sordariomycetes</taxon>
        <taxon>Hypocreomycetidae</taxon>
        <taxon>Glomerellales</taxon>
        <taxon>Glomerellaceae</taxon>
        <taxon>Colletotrichum</taxon>
        <taxon>Colletotrichum truncatum species complex</taxon>
    </lineage>
</organism>
<protein>
    <submittedName>
        <fullName evidence="1">Uncharacterized protein</fullName>
    </submittedName>
</protein>
<reference evidence="1 2" key="1">
    <citation type="journal article" date="2020" name="Phytopathology">
        <title>Genome Sequence Resources of Colletotrichum truncatum, C. plurivorum, C. musicola, and C. sojae: Four Species Pathogenic to Soybean (Glycine max).</title>
        <authorList>
            <person name="Rogerio F."/>
            <person name="Boufleur T.R."/>
            <person name="Ciampi-Guillardi M."/>
            <person name="Sukno S.A."/>
            <person name="Thon M.R."/>
            <person name="Massola Junior N.S."/>
            <person name="Baroncelli R."/>
        </authorList>
    </citation>
    <scope>NUCLEOTIDE SEQUENCE [LARGE SCALE GENOMIC DNA]</scope>
    <source>
        <strain evidence="1 2">CMES1059</strain>
    </source>
</reference>
<gene>
    <name evidence="1" type="ORF">CTRU02_213306</name>
</gene>
<keyword evidence="2" id="KW-1185">Reference proteome</keyword>
<evidence type="ECO:0000313" key="2">
    <source>
        <dbReference type="Proteomes" id="UP000805649"/>
    </source>
</evidence>
<sequence>MTPFRLSLLSLSLHSLFIPSTAALPSQHIPRAIDYTALGCFTDNVNGRRVLGDKNTAANDITLEKCAASCSQYKYFGVEFGRECYCGNSRDSGSTEANAADCWFPCAGDPTGVAKCGAADRINIYVNTNSNAPAPASLDGITSLGCFAEGTQRVLPEKTVAASDMTAAKCATNCAGYKYFGTQWSSECYCGNTAPAITVPTSECNMVCAGNSSELCGGSLRLNVYELPQSSQASPLSVPVIPSVSGFDYKGCYTDNVPYRVLSGKVIKDPAMTLEMCAAACKNSGYSWFGVEFSTECYCGMALDKASTSTAAAECSMACSGNSSQSCGGANRLSLFARPDVADSNKASNGLINGFQYSSCWSDKVDDRSLKAVDYRNDDMTIEKCAARCQGFSYFGLEYSRECYCGDQLGGQAAPERECGMLCVGAPDQWCGGPDRLNVYTRMTASASSSSSGGMSSSTTSTVDLVSTSASSQLSGSGAHSSTSTISTLDLSITSASNRVFNPDVPPSTSFSSTIDVSSTLRSTSPSSQLSNSDAKSSASSTSNLGPSSTSASSKFLSLEIPSSTLTTSTIDLRSITSSIQSSSSDLPSSTSATSTVSFSSSPTSSQLTSSEFPSSTLIVPTTTTSSGLGLTTITECPSAPTYNGTPDFCYVTGNLPQACETLTSRWVGLWQELSASAQYCKSILTSWGMTPVPQATSCFPTSYTPQITRDTAALSATASSILKCLNEPRNSLLCQFDSNCRTSTYTVGQVPSATPSIGVNLLKDGGWESGTTADWNVSKGTATTGDYITLSVNSASARSGKYGLSVSYNNMNSATMDFRRIQKVVPGRTYQLQVYYWHTSTTANFFLNIYFYPNKVQTAALSQNMKNTAVNQWNVATVTFTPTSSWVMIYMMLGSGLQYPAGNPAGTELAYIDDVSFTQIN</sequence>
<proteinExistence type="predicted"/>
<dbReference type="Proteomes" id="UP000805649">
    <property type="component" value="Unassembled WGS sequence"/>
</dbReference>
<name>A0ACC3YKE2_COLTU</name>
<accession>A0ACC3YKE2</accession>